<evidence type="ECO:0000256" key="2">
    <source>
        <dbReference type="ARBA" id="ARBA00009810"/>
    </source>
</evidence>
<evidence type="ECO:0000256" key="9">
    <source>
        <dbReference type="ARBA" id="ARBA00023065"/>
    </source>
</evidence>
<dbReference type="InterPro" id="IPR039426">
    <property type="entry name" value="TonB-dep_rcpt-like"/>
</dbReference>
<dbReference type="InterPro" id="IPR037066">
    <property type="entry name" value="Plug_dom_sf"/>
</dbReference>
<evidence type="ECO:0000256" key="6">
    <source>
        <dbReference type="ARBA" id="ARBA00022692"/>
    </source>
</evidence>
<dbReference type="Pfam" id="PF07715">
    <property type="entry name" value="Plug"/>
    <property type="match status" value="1"/>
</dbReference>
<dbReference type="InterPro" id="IPR000531">
    <property type="entry name" value="Beta-barrel_TonB"/>
</dbReference>
<keyword evidence="21" id="KW-1185">Reference proteome</keyword>
<feature type="signal peptide" evidence="17">
    <location>
        <begin position="1"/>
        <end position="30"/>
    </location>
</feature>
<evidence type="ECO:0000256" key="15">
    <source>
        <dbReference type="PROSITE-ProRule" id="PRU10144"/>
    </source>
</evidence>
<dbReference type="CDD" id="cd01347">
    <property type="entry name" value="ligand_gated_channel"/>
    <property type="match status" value="1"/>
</dbReference>
<proteinExistence type="inferred from homology"/>
<evidence type="ECO:0000256" key="7">
    <source>
        <dbReference type="ARBA" id="ARBA00022729"/>
    </source>
</evidence>
<evidence type="ECO:0000259" key="18">
    <source>
        <dbReference type="Pfam" id="PF00593"/>
    </source>
</evidence>
<organism evidence="20 21">
    <name type="scientific">Janthinobacterium kumbetense</name>
    <dbReference type="NCBI Taxonomy" id="2950280"/>
    <lineage>
        <taxon>Bacteria</taxon>
        <taxon>Pseudomonadati</taxon>
        <taxon>Pseudomonadota</taxon>
        <taxon>Betaproteobacteria</taxon>
        <taxon>Burkholderiales</taxon>
        <taxon>Oxalobacteraceae</taxon>
        <taxon>Janthinobacterium</taxon>
    </lineage>
</organism>
<dbReference type="SUPFAM" id="SSF56935">
    <property type="entry name" value="Porins"/>
    <property type="match status" value="1"/>
</dbReference>
<comment type="similarity">
    <text evidence="2 14 16">Belongs to the TonB-dependent receptor family.</text>
</comment>
<evidence type="ECO:0000313" key="21">
    <source>
        <dbReference type="Proteomes" id="UP001202243"/>
    </source>
</evidence>
<dbReference type="InterPro" id="IPR012910">
    <property type="entry name" value="Plug_dom"/>
</dbReference>
<dbReference type="PROSITE" id="PS01156">
    <property type="entry name" value="TONB_DEPENDENT_REC_2"/>
    <property type="match status" value="1"/>
</dbReference>
<feature type="domain" description="TonB-dependent receptor-like beta-barrel" evidence="18">
    <location>
        <begin position="265"/>
        <end position="689"/>
    </location>
</feature>
<evidence type="ECO:0000256" key="10">
    <source>
        <dbReference type="ARBA" id="ARBA00023077"/>
    </source>
</evidence>
<evidence type="ECO:0000256" key="17">
    <source>
        <dbReference type="SAM" id="SignalP"/>
    </source>
</evidence>
<feature type="short sequence motif" description="TonB C-terminal box" evidence="15">
    <location>
        <begin position="704"/>
        <end position="721"/>
    </location>
</feature>
<dbReference type="PROSITE" id="PS52016">
    <property type="entry name" value="TONB_DEPENDENT_REC_3"/>
    <property type="match status" value="1"/>
</dbReference>
<evidence type="ECO:0000256" key="13">
    <source>
        <dbReference type="ARBA" id="ARBA00023237"/>
    </source>
</evidence>
<dbReference type="PANTHER" id="PTHR32552:SF74">
    <property type="entry name" value="HYDROXAMATE SIDEROPHORE RECEPTOR FHUE"/>
    <property type="match status" value="1"/>
</dbReference>
<keyword evidence="9" id="KW-0406">Ion transport</keyword>
<keyword evidence="3 14" id="KW-0813">Transport</keyword>
<keyword evidence="10 16" id="KW-0798">TonB box</keyword>
<keyword evidence="7 17" id="KW-0732">Signal</keyword>
<keyword evidence="11 14" id="KW-0472">Membrane</keyword>
<evidence type="ECO:0000256" key="1">
    <source>
        <dbReference type="ARBA" id="ARBA00004571"/>
    </source>
</evidence>
<dbReference type="InterPro" id="IPR036942">
    <property type="entry name" value="Beta-barrel_TonB_sf"/>
</dbReference>
<dbReference type="InterPro" id="IPR010917">
    <property type="entry name" value="TonB_rcpt_CS"/>
</dbReference>
<evidence type="ECO:0000256" key="3">
    <source>
        <dbReference type="ARBA" id="ARBA00022448"/>
    </source>
</evidence>
<evidence type="ECO:0000256" key="12">
    <source>
        <dbReference type="ARBA" id="ARBA00023170"/>
    </source>
</evidence>
<dbReference type="Proteomes" id="UP001202243">
    <property type="component" value="Unassembled WGS sequence"/>
</dbReference>
<keyword evidence="4 14" id="KW-1134">Transmembrane beta strand</keyword>
<feature type="domain" description="TonB-dependent receptor plug" evidence="19">
    <location>
        <begin position="76"/>
        <end position="175"/>
    </location>
</feature>
<keyword evidence="13 14" id="KW-0998">Cell outer membrane</keyword>
<sequence length="721" mass="77984">MTIHSAQRKAAALAPTLMAAAILGTLGAPAHGQTQQQEQNLPEVRVNAQAASATTEGSGSYTSGSMNAATRLNLSVRETPQSVSVVTRQQMDDMNIRSVEDIANVTPGLSLNKGATERASFYSRGFSISNFTEDGLTMSADGDTLGFATLAMYDRVEILRGAAGMLNGVGNPSGTMNFVRKRPTAQSEVSLTGSIGRYNDYRGEVDARGALNQAGSLRGRAVAAYQDTDTFISNYRHKRALLYATADADLSRDTTLSVGFHVNDERNPGSTWYGLPTALDGSFLPLDRSASNAPDWTFWNKKNTRLFAELEQRLGDGWKVKLAAQALQDELDSVVTGIARVPKTNLFLLSAANAFVYDRQQRIVDAQAAGPFSLLGRRHEIVFGANYRTRDTEDKGYKSVPDYSYTFNPVRWDTGAPVKPAIGTFYYGQDSKTKQTGVYTTARFSLADPLALLVGGRVDWYDYRAINTLSGARSGYKVSREVTPYAGLVYDVDAHHSLYGSWTSIFNPQSAVDRNGVLLDPVTGINMEAGVKGEYFGGALNASAAVFRIVQKNLATALPLTQCGPGLLSCSEAAGEVRSDGFELSVSGALTPRWQVSAGFTYNTAEYAKAQGSNAVGARYAAERPSRLLRLSTSYRLSDAWRVGGALRAQNQIYKTNSAIRQGGYAVADLNAGWQVNRQLDVRLSVTNVFDRSYYQAISSIDSGNAFGDPRSAVLTAKYTF</sequence>
<evidence type="ECO:0000313" key="20">
    <source>
        <dbReference type="EMBL" id="MCM2567431.1"/>
    </source>
</evidence>
<reference evidence="20 21" key="1">
    <citation type="submission" date="2022-06" db="EMBL/GenBank/DDBJ databases">
        <title>Janthinobacterium kumbetensis sp. nov., isolated from spring water in Turkey.</title>
        <authorList>
            <person name="Inan Bektas K."/>
            <person name="Belduz A.A."/>
            <person name="Canakci S."/>
            <person name="Nalcaoglu A."/>
            <person name="Ceylan E."/>
            <person name="Kati H."/>
        </authorList>
    </citation>
    <scope>NUCLEOTIDE SEQUENCE [LARGE SCALE GENOMIC DNA]</scope>
    <source>
        <strain evidence="20 21">GK</strain>
    </source>
</reference>
<dbReference type="InterPro" id="IPR010105">
    <property type="entry name" value="TonB_sidphr_rcpt"/>
</dbReference>
<evidence type="ECO:0000256" key="14">
    <source>
        <dbReference type="PROSITE-ProRule" id="PRU01360"/>
    </source>
</evidence>
<evidence type="ECO:0000256" key="4">
    <source>
        <dbReference type="ARBA" id="ARBA00022452"/>
    </source>
</evidence>
<evidence type="ECO:0000256" key="11">
    <source>
        <dbReference type="ARBA" id="ARBA00023136"/>
    </source>
</evidence>
<dbReference type="Gene3D" id="2.40.170.20">
    <property type="entry name" value="TonB-dependent receptor, beta-barrel domain"/>
    <property type="match status" value="1"/>
</dbReference>
<evidence type="ECO:0000256" key="8">
    <source>
        <dbReference type="ARBA" id="ARBA00023004"/>
    </source>
</evidence>
<accession>A0ABT0WTR0</accession>
<evidence type="ECO:0000256" key="16">
    <source>
        <dbReference type="RuleBase" id="RU003357"/>
    </source>
</evidence>
<feature type="chain" id="PRO_5045995454" evidence="17">
    <location>
        <begin position="31"/>
        <end position="721"/>
    </location>
</feature>
<dbReference type="RefSeq" id="WP_251350625.1">
    <property type="nucleotide sequence ID" value="NZ_JAMQGR010000006.1"/>
</dbReference>
<keyword evidence="12 20" id="KW-0675">Receptor</keyword>
<gene>
    <name evidence="20" type="ORF">NCG91_17630</name>
</gene>
<evidence type="ECO:0000256" key="5">
    <source>
        <dbReference type="ARBA" id="ARBA00022496"/>
    </source>
</evidence>
<comment type="subcellular location">
    <subcellularLocation>
        <location evidence="1 14">Cell outer membrane</location>
        <topology evidence="1 14">Multi-pass membrane protein</topology>
    </subcellularLocation>
</comment>
<keyword evidence="6 14" id="KW-0812">Transmembrane</keyword>
<keyword evidence="5" id="KW-0410">Iron transport</keyword>
<dbReference type="PANTHER" id="PTHR32552">
    <property type="entry name" value="FERRICHROME IRON RECEPTOR-RELATED"/>
    <property type="match status" value="1"/>
</dbReference>
<comment type="caution">
    <text evidence="20">The sequence shown here is derived from an EMBL/GenBank/DDBJ whole genome shotgun (WGS) entry which is preliminary data.</text>
</comment>
<dbReference type="NCBIfam" id="TIGR01783">
    <property type="entry name" value="TonB-siderophor"/>
    <property type="match status" value="1"/>
</dbReference>
<dbReference type="Pfam" id="PF00593">
    <property type="entry name" value="TonB_dep_Rec_b-barrel"/>
    <property type="match status" value="1"/>
</dbReference>
<dbReference type="EMBL" id="JAMQGR010000006">
    <property type="protein sequence ID" value="MCM2567431.1"/>
    <property type="molecule type" value="Genomic_DNA"/>
</dbReference>
<keyword evidence="8" id="KW-0408">Iron</keyword>
<protein>
    <submittedName>
        <fullName evidence="20">TonB-dependent siderophore receptor</fullName>
    </submittedName>
</protein>
<evidence type="ECO:0000259" key="19">
    <source>
        <dbReference type="Pfam" id="PF07715"/>
    </source>
</evidence>
<dbReference type="Gene3D" id="2.170.130.10">
    <property type="entry name" value="TonB-dependent receptor, plug domain"/>
    <property type="match status" value="1"/>
</dbReference>
<name>A0ABT0WTR0_9BURK</name>